<dbReference type="SMART" id="SM00849">
    <property type="entry name" value="Lactamase_B"/>
    <property type="match status" value="1"/>
</dbReference>
<name>A0ABR9J1L8_RHIVS</name>
<keyword evidence="3" id="KW-1185">Reference proteome</keyword>
<dbReference type="InterPro" id="IPR036866">
    <property type="entry name" value="RibonucZ/Hydroxyglut_hydro"/>
</dbReference>
<comment type="caution">
    <text evidence="2">The sequence shown here is derived from an EMBL/GenBank/DDBJ whole genome shotgun (WGS) entry which is preliminary data.</text>
</comment>
<reference evidence="2 3" key="1">
    <citation type="submission" date="2020-10" db="EMBL/GenBank/DDBJ databases">
        <title>Sequencing the genomes of 1000 actinobacteria strains.</title>
        <authorList>
            <person name="Klenk H.-P."/>
        </authorList>
    </citation>
    <scope>NUCLEOTIDE SEQUENCE [LARGE SCALE GENOMIC DNA]</scope>
    <source>
        <strain evidence="2 3">DSM 7307</strain>
    </source>
</reference>
<organism evidence="2 3">
    <name type="scientific">Rhizobium viscosum</name>
    <name type="common">Arthrobacter viscosus</name>
    <dbReference type="NCBI Taxonomy" id="1673"/>
    <lineage>
        <taxon>Bacteria</taxon>
        <taxon>Pseudomonadati</taxon>
        <taxon>Pseudomonadota</taxon>
        <taxon>Alphaproteobacteria</taxon>
        <taxon>Hyphomicrobiales</taxon>
        <taxon>Rhizobiaceae</taxon>
        <taxon>Rhizobium/Agrobacterium group</taxon>
        <taxon>Rhizobium</taxon>
    </lineage>
</organism>
<evidence type="ECO:0000313" key="2">
    <source>
        <dbReference type="EMBL" id="MBE1509340.1"/>
    </source>
</evidence>
<dbReference type="EMBL" id="JADBEC010000003">
    <property type="protein sequence ID" value="MBE1509340.1"/>
    <property type="molecule type" value="Genomic_DNA"/>
</dbReference>
<dbReference type="SUPFAM" id="SSF56281">
    <property type="entry name" value="Metallo-hydrolase/oxidoreductase"/>
    <property type="match status" value="1"/>
</dbReference>
<dbReference type="RefSeq" id="WP_192732947.1">
    <property type="nucleotide sequence ID" value="NZ_BAAAVL010000015.1"/>
</dbReference>
<protein>
    <submittedName>
        <fullName evidence="2">Glyoxylase-like metal-dependent hydrolase (Beta-lactamase superfamily II)</fullName>
    </submittedName>
</protein>
<dbReference type="InterPro" id="IPR050855">
    <property type="entry name" value="NDM-1-like"/>
</dbReference>
<sequence>MPLNPTPSLRYDVLTIRRPGLSRDVPGGDPSLRWVANSATLISGERDAILVDTFLTVPQTKTLADWVEASGKQLKAIYITHGHGDHFFGIGTLLERFPDAKAYAISDVVEAMRRQSAPDMLDGFWRKLFPGEIAENMAVADVLETPDLDLEGHKLIPIDAGHTDMSHSTALYVPSIGLIVGGDVVYNGIHCYLGETTRESRQHWIETLDSLKELKPKAVVAGHKIPENDDNPDIIDQTQQYLRDFNRLELETTTARELFDAMLALHPNRANPGSLWGAAKVAKGT</sequence>
<accession>A0ABR9J1L8</accession>
<dbReference type="InterPro" id="IPR001279">
    <property type="entry name" value="Metallo-B-lactamas"/>
</dbReference>
<gene>
    <name evidence="2" type="ORF">H4W29_006587</name>
</gene>
<dbReference type="Proteomes" id="UP000620262">
    <property type="component" value="Unassembled WGS sequence"/>
</dbReference>
<proteinExistence type="predicted"/>
<dbReference type="CDD" id="cd07739">
    <property type="entry name" value="metallo-hydrolase-like_MBL-fold"/>
    <property type="match status" value="1"/>
</dbReference>
<dbReference type="PANTHER" id="PTHR42951">
    <property type="entry name" value="METALLO-BETA-LACTAMASE DOMAIN-CONTAINING"/>
    <property type="match status" value="1"/>
</dbReference>
<evidence type="ECO:0000313" key="3">
    <source>
        <dbReference type="Proteomes" id="UP000620262"/>
    </source>
</evidence>
<dbReference type="PANTHER" id="PTHR42951:SF14">
    <property type="entry name" value="METALLO-BETA-LACTAMASE SUPERFAMILY PROTEIN"/>
    <property type="match status" value="1"/>
</dbReference>
<dbReference type="Pfam" id="PF00753">
    <property type="entry name" value="Lactamase_B"/>
    <property type="match status" value="1"/>
</dbReference>
<dbReference type="Gene3D" id="3.60.15.10">
    <property type="entry name" value="Ribonuclease Z/Hydroxyacylglutathione hydrolase-like"/>
    <property type="match status" value="1"/>
</dbReference>
<evidence type="ECO:0000259" key="1">
    <source>
        <dbReference type="SMART" id="SM00849"/>
    </source>
</evidence>
<feature type="domain" description="Metallo-beta-lactamase" evidence="1">
    <location>
        <begin position="36"/>
        <end position="223"/>
    </location>
</feature>